<protein>
    <submittedName>
        <fullName evidence="2">Uncharacterized protein</fullName>
    </submittedName>
</protein>
<name>A0A285EL97_9ACTN</name>
<proteinExistence type="predicted"/>
<sequence length="172" mass="18345">MAVEDDVAALAFTAETELGPTAIRAAGRRAAEAARRYLQTTISETRASAAGLRYLAQGPGGFERQMALQVAWEEIGGGRRRVRLTVGDYLVERPRVLGIPVGRGTVPALASARRFAAALRAELTGRVRPAGAREEPAASLPDPGPPARELRSMVLDGPPRHGVPVRQTSTWT</sequence>
<dbReference type="Proteomes" id="UP000219514">
    <property type="component" value="Unassembled WGS sequence"/>
</dbReference>
<dbReference type="EMBL" id="OBDO01000012">
    <property type="protein sequence ID" value="SNX98751.1"/>
    <property type="molecule type" value="Genomic_DNA"/>
</dbReference>
<evidence type="ECO:0000256" key="1">
    <source>
        <dbReference type="SAM" id="MobiDB-lite"/>
    </source>
</evidence>
<feature type="region of interest" description="Disordered" evidence="1">
    <location>
        <begin position="127"/>
        <end position="172"/>
    </location>
</feature>
<gene>
    <name evidence="2" type="ORF">SAMN06893097_11246</name>
</gene>
<dbReference type="RefSeq" id="WP_097208673.1">
    <property type="nucleotide sequence ID" value="NZ_JACHXB010000008.1"/>
</dbReference>
<reference evidence="2 3" key="1">
    <citation type="submission" date="2017-09" db="EMBL/GenBank/DDBJ databases">
        <authorList>
            <person name="Ehlers B."/>
            <person name="Leendertz F.H."/>
        </authorList>
    </citation>
    <scope>NUCLEOTIDE SEQUENCE [LARGE SCALE GENOMIC DNA]</scope>
    <source>
        <strain evidence="2 3">DSM 46844</strain>
    </source>
</reference>
<evidence type="ECO:0000313" key="3">
    <source>
        <dbReference type="Proteomes" id="UP000219514"/>
    </source>
</evidence>
<keyword evidence="3" id="KW-1185">Reference proteome</keyword>
<evidence type="ECO:0000313" key="2">
    <source>
        <dbReference type="EMBL" id="SNX98751.1"/>
    </source>
</evidence>
<organism evidence="2 3">
    <name type="scientific">Geodermatophilus sabuli</name>
    <dbReference type="NCBI Taxonomy" id="1564158"/>
    <lineage>
        <taxon>Bacteria</taxon>
        <taxon>Bacillati</taxon>
        <taxon>Actinomycetota</taxon>
        <taxon>Actinomycetes</taxon>
        <taxon>Geodermatophilales</taxon>
        <taxon>Geodermatophilaceae</taxon>
        <taxon>Geodermatophilus</taxon>
    </lineage>
</organism>
<accession>A0A285EL97</accession>
<dbReference type="AlphaFoldDB" id="A0A285EL97"/>